<evidence type="ECO:0000256" key="6">
    <source>
        <dbReference type="ARBA" id="ARBA00009640"/>
    </source>
</evidence>
<keyword evidence="9" id="KW-0479">Metal-binding</keyword>
<evidence type="ECO:0000256" key="1">
    <source>
        <dbReference type="ARBA" id="ARBA00000012"/>
    </source>
</evidence>
<reference evidence="17" key="2">
    <citation type="journal article" date="2020" name="Nat. Commun.">
        <title>Large-scale genome sequencing of mycorrhizal fungi provides insights into the early evolution of symbiotic traits.</title>
        <authorList>
            <person name="Miyauchi S."/>
            <person name="Kiss E."/>
            <person name="Kuo A."/>
            <person name="Drula E."/>
            <person name="Kohler A."/>
            <person name="Sanchez-Garcia M."/>
            <person name="Morin E."/>
            <person name="Andreopoulos B."/>
            <person name="Barry K.W."/>
            <person name="Bonito G."/>
            <person name="Buee M."/>
            <person name="Carver A."/>
            <person name="Chen C."/>
            <person name="Cichocki N."/>
            <person name="Clum A."/>
            <person name="Culley D."/>
            <person name="Crous P.W."/>
            <person name="Fauchery L."/>
            <person name="Girlanda M."/>
            <person name="Hayes R.D."/>
            <person name="Keri Z."/>
            <person name="LaButti K."/>
            <person name="Lipzen A."/>
            <person name="Lombard V."/>
            <person name="Magnuson J."/>
            <person name="Maillard F."/>
            <person name="Murat C."/>
            <person name="Nolan M."/>
            <person name="Ohm R.A."/>
            <person name="Pangilinan J."/>
            <person name="Pereira M.F."/>
            <person name="Perotto S."/>
            <person name="Peter M."/>
            <person name="Pfister S."/>
            <person name="Riley R."/>
            <person name="Sitrit Y."/>
            <person name="Stielow J.B."/>
            <person name="Szollosi G."/>
            <person name="Zifcakova L."/>
            <person name="Stursova M."/>
            <person name="Spatafora J.W."/>
            <person name="Tedersoo L."/>
            <person name="Vaario L.M."/>
            <person name="Yamada A."/>
            <person name="Yan M."/>
            <person name="Wang P."/>
            <person name="Xu J."/>
            <person name="Bruns T."/>
            <person name="Baldrian P."/>
            <person name="Vilgalys R."/>
            <person name="Dunand C."/>
            <person name="Henrissat B."/>
            <person name="Grigoriev I.V."/>
            <person name="Hibbett D."/>
            <person name="Nagy L.G."/>
            <person name="Martin F.M."/>
        </authorList>
    </citation>
    <scope>NUCLEOTIDE SEQUENCE</scope>
    <source>
        <strain evidence="17">Prilba</strain>
    </source>
</reference>
<name>A0A9P5JWA9_9AGAM</name>
<dbReference type="SUPFAM" id="SSF51717">
    <property type="entry name" value="Dihydropteroate synthetase-like"/>
    <property type="match status" value="1"/>
</dbReference>
<dbReference type="Proteomes" id="UP000759537">
    <property type="component" value="Unassembled WGS sequence"/>
</dbReference>
<dbReference type="InterPro" id="IPR045031">
    <property type="entry name" value="DHP_synth-like"/>
</dbReference>
<evidence type="ECO:0000256" key="8">
    <source>
        <dbReference type="ARBA" id="ARBA00022679"/>
    </source>
</evidence>
<dbReference type="InterPro" id="IPR043133">
    <property type="entry name" value="GTP-CH-I_C/QueF"/>
</dbReference>
<evidence type="ECO:0000313" key="17">
    <source>
        <dbReference type="EMBL" id="KAF8465879.1"/>
    </source>
</evidence>
<dbReference type="Pfam" id="PF00809">
    <property type="entry name" value="Pterin_bind"/>
    <property type="match status" value="1"/>
</dbReference>
<dbReference type="CDD" id="cd00483">
    <property type="entry name" value="HPPK"/>
    <property type="match status" value="1"/>
</dbReference>
<dbReference type="InterPro" id="IPR011005">
    <property type="entry name" value="Dihydropteroate_synth-like_sf"/>
</dbReference>
<organism evidence="17 18">
    <name type="scientific">Russula ochroleuca</name>
    <dbReference type="NCBI Taxonomy" id="152965"/>
    <lineage>
        <taxon>Eukaryota</taxon>
        <taxon>Fungi</taxon>
        <taxon>Dikarya</taxon>
        <taxon>Basidiomycota</taxon>
        <taxon>Agaricomycotina</taxon>
        <taxon>Agaricomycetes</taxon>
        <taxon>Russulales</taxon>
        <taxon>Russulaceae</taxon>
        <taxon>Russula</taxon>
    </lineage>
</organism>
<evidence type="ECO:0000256" key="2">
    <source>
        <dbReference type="ARBA" id="ARBA00000198"/>
    </source>
</evidence>
<evidence type="ECO:0000256" key="4">
    <source>
        <dbReference type="ARBA" id="ARBA00004763"/>
    </source>
</evidence>
<reference evidence="17" key="1">
    <citation type="submission" date="2019-10" db="EMBL/GenBank/DDBJ databases">
        <authorList>
            <consortium name="DOE Joint Genome Institute"/>
            <person name="Kuo A."/>
            <person name="Miyauchi S."/>
            <person name="Kiss E."/>
            <person name="Drula E."/>
            <person name="Kohler A."/>
            <person name="Sanchez-Garcia M."/>
            <person name="Andreopoulos B."/>
            <person name="Barry K.W."/>
            <person name="Bonito G."/>
            <person name="Buee M."/>
            <person name="Carver A."/>
            <person name="Chen C."/>
            <person name="Cichocki N."/>
            <person name="Clum A."/>
            <person name="Culley D."/>
            <person name="Crous P.W."/>
            <person name="Fauchery L."/>
            <person name="Girlanda M."/>
            <person name="Hayes R."/>
            <person name="Keri Z."/>
            <person name="LaButti K."/>
            <person name="Lipzen A."/>
            <person name="Lombard V."/>
            <person name="Magnuson J."/>
            <person name="Maillard F."/>
            <person name="Morin E."/>
            <person name="Murat C."/>
            <person name="Nolan M."/>
            <person name="Ohm R."/>
            <person name="Pangilinan J."/>
            <person name="Pereira M."/>
            <person name="Perotto S."/>
            <person name="Peter M."/>
            <person name="Riley R."/>
            <person name="Sitrit Y."/>
            <person name="Stielow B."/>
            <person name="Szollosi G."/>
            <person name="Zifcakova L."/>
            <person name="Stursova M."/>
            <person name="Spatafora J.W."/>
            <person name="Tedersoo L."/>
            <person name="Vaario L.-M."/>
            <person name="Yamada A."/>
            <person name="Yan M."/>
            <person name="Wang P."/>
            <person name="Xu J."/>
            <person name="Bruns T."/>
            <person name="Baldrian P."/>
            <person name="Vilgalys R."/>
            <person name="Henrissat B."/>
            <person name="Grigoriev I.V."/>
            <person name="Hibbett D."/>
            <person name="Nagy L.G."/>
            <person name="Martin F.M."/>
        </authorList>
    </citation>
    <scope>NUCLEOTIDE SEQUENCE</scope>
    <source>
        <strain evidence="17">Prilba</strain>
    </source>
</reference>
<dbReference type="InterPro" id="IPR006157">
    <property type="entry name" value="FolB_dom"/>
</dbReference>
<dbReference type="EMBL" id="WHVB01000044">
    <property type="protein sequence ID" value="KAF8465879.1"/>
    <property type="molecule type" value="Genomic_DNA"/>
</dbReference>
<comment type="catalytic activity">
    <reaction evidence="2">
        <text>6-hydroxymethyl-7,8-dihydropterin + ATP = (7,8-dihydropterin-6-yl)methyl diphosphate + AMP + H(+)</text>
        <dbReference type="Rhea" id="RHEA:11412"/>
        <dbReference type="ChEBI" id="CHEBI:15378"/>
        <dbReference type="ChEBI" id="CHEBI:30616"/>
        <dbReference type="ChEBI" id="CHEBI:44841"/>
        <dbReference type="ChEBI" id="CHEBI:72950"/>
        <dbReference type="ChEBI" id="CHEBI:456215"/>
        <dbReference type="EC" id="2.7.6.3"/>
    </reaction>
</comment>
<keyword evidence="18" id="KW-1185">Reference proteome</keyword>
<dbReference type="Gene3D" id="3.30.1130.10">
    <property type="match status" value="1"/>
</dbReference>
<dbReference type="Gene3D" id="3.20.20.20">
    <property type="entry name" value="Dihydropteroate synthase-like"/>
    <property type="match status" value="1"/>
</dbReference>
<proteinExistence type="inferred from homology"/>
<comment type="similarity">
    <text evidence="7">In the C-terminal section; belongs to the DHPS family.</text>
</comment>
<dbReference type="OrthoDB" id="615426at2759"/>
<evidence type="ECO:0000256" key="3">
    <source>
        <dbReference type="ARBA" id="ARBA00001946"/>
    </source>
</evidence>
<comment type="catalytic activity">
    <reaction evidence="1">
        <text>(7,8-dihydropterin-6-yl)methyl diphosphate + 4-aminobenzoate = 7,8-dihydropteroate + diphosphate</text>
        <dbReference type="Rhea" id="RHEA:19949"/>
        <dbReference type="ChEBI" id="CHEBI:17836"/>
        <dbReference type="ChEBI" id="CHEBI:17839"/>
        <dbReference type="ChEBI" id="CHEBI:33019"/>
        <dbReference type="ChEBI" id="CHEBI:72950"/>
        <dbReference type="EC" id="2.5.1.15"/>
    </reaction>
</comment>
<evidence type="ECO:0000256" key="15">
    <source>
        <dbReference type="ARBA" id="ARBA00023268"/>
    </source>
</evidence>
<keyword evidence="13" id="KW-0460">Magnesium</keyword>
<dbReference type="InterPro" id="IPR006390">
    <property type="entry name" value="DHP_synth_dom"/>
</dbReference>
<dbReference type="GO" id="GO:0016301">
    <property type="term" value="F:kinase activity"/>
    <property type="evidence" value="ECO:0007669"/>
    <property type="project" value="UniProtKB-KW"/>
</dbReference>
<keyword evidence="12" id="KW-0067">ATP-binding</keyword>
<comment type="pathway">
    <text evidence="5">Cofactor biosynthesis; tetrahydrofolate biosynthesis; 2-amino-4-hydroxy-6-hydroxymethyl-7,8-dihydropteridine diphosphate from 7,8-dihydroneopterin triphosphate: step 4/4.</text>
</comment>
<protein>
    <submittedName>
        <fullName evidence="17">Dihydropteroate synthase</fullName>
    </submittedName>
</protein>
<dbReference type="GO" id="GO:0004150">
    <property type="term" value="F:dihydroneopterin aldolase activity"/>
    <property type="evidence" value="ECO:0007669"/>
    <property type="project" value="InterPro"/>
</dbReference>
<dbReference type="SMART" id="SM00905">
    <property type="entry name" value="FolB"/>
    <property type="match status" value="1"/>
</dbReference>
<dbReference type="AlphaFoldDB" id="A0A9P5JWA9"/>
<dbReference type="GO" id="GO:0046656">
    <property type="term" value="P:folic acid biosynthetic process"/>
    <property type="evidence" value="ECO:0007669"/>
    <property type="project" value="UniProtKB-KW"/>
</dbReference>
<keyword evidence="8" id="KW-0808">Transferase</keyword>
<dbReference type="PROSITE" id="PS50972">
    <property type="entry name" value="PTERIN_BINDING"/>
    <property type="match status" value="1"/>
</dbReference>
<comment type="pathway">
    <text evidence="4">Cofactor biosynthesis; tetrahydrofolate biosynthesis; 7,8-dihydrofolate from 2-amino-4-hydroxy-6-hydroxymethyl-7,8-dihydropteridine diphosphate and 4-aminobenzoate: step 1/2.</text>
</comment>
<evidence type="ECO:0000259" key="16">
    <source>
        <dbReference type="PROSITE" id="PS50972"/>
    </source>
</evidence>
<dbReference type="Pfam" id="PF02152">
    <property type="entry name" value="FolB"/>
    <property type="match status" value="1"/>
</dbReference>
<dbReference type="GO" id="GO:0004156">
    <property type="term" value="F:dihydropteroate synthase activity"/>
    <property type="evidence" value="ECO:0007669"/>
    <property type="project" value="UniProtKB-EC"/>
</dbReference>
<dbReference type="SUPFAM" id="SSF55620">
    <property type="entry name" value="Tetrahydrobiopterin biosynthesis enzymes-like"/>
    <property type="match status" value="1"/>
</dbReference>
<evidence type="ECO:0000256" key="10">
    <source>
        <dbReference type="ARBA" id="ARBA00022741"/>
    </source>
</evidence>
<dbReference type="PANTHER" id="PTHR20941">
    <property type="entry name" value="FOLATE SYNTHESIS PROTEINS"/>
    <property type="match status" value="1"/>
</dbReference>
<evidence type="ECO:0000256" key="11">
    <source>
        <dbReference type="ARBA" id="ARBA00022777"/>
    </source>
</evidence>
<dbReference type="GO" id="GO:0046872">
    <property type="term" value="F:metal ion binding"/>
    <property type="evidence" value="ECO:0007669"/>
    <property type="project" value="UniProtKB-KW"/>
</dbReference>
<dbReference type="Gene3D" id="3.30.70.560">
    <property type="entry name" value="7,8-Dihydro-6-hydroxymethylpterin-pyrophosphokinase HPPK"/>
    <property type="match status" value="1"/>
</dbReference>
<evidence type="ECO:0000256" key="7">
    <source>
        <dbReference type="ARBA" id="ARBA00009951"/>
    </source>
</evidence>
<dbReference type="PROSITE" id="PS00793">
    <property type="entry name" value="DHPS_2"/>
    <property type="match status" value="1"/>
</dbReference>
<accession>A0A9P5JWA9</accession>
<evidence type="ECO:0000313" key="18">
    <source>
        <dbReference type="Proteomes" id="UP000759537"/>
    </source>
</evidence>
<evidence type="ECO:0000256" key="14">
    <source>
        <dbReference type="ARBA" id="ARBA00022909"/>
    </source>
</evidence>
<comment type="cofactor">
    <cofactor evidence="3">
        <name>Mg(2+)</name>
        <dbReference type="ChEBI" id="CHEBI:18420"/>
    </cofactor>
</comment>
<dbReference type="PROSITE" id="PS00794">
    <property type="entry name" value="HPPK"/>
    <property type="match status" value="1"/>
</dbReference>
<dbReference type="NCBIfam" id="TIGR01496">
    <property type="entry name" value="DHPS"/>
    <property type="match status" value="1"/>
</dbReference>
<comment type="similarity">
    <text evidence="6">In the N-terminal section; belongs to the DHNA family.</text>
</comment>
<dbReference type="GO" id="GO:0005740">
    <property type="term" value="C:mitochondrial envelope"/>
    <property type="evidence" value="ECO:0007669"/>
    <property type="project" value="TreeGrafter"/>
</dbReference>
<keyword evidence="15" id="KW-0511">Multifunctional enzyme</keyword>
<evidence type="ECO:0000256" key="5">
    <source>
        <dbReference type="ARBA" id="ARBA00005051"/>
    </source>
</evidence>
<evidence type="ECO:0000256" key="9">
    <source>
        <dbReference type="ARBA" id="ARBA00022723"/>
    </source>
</evidence>
<evidence type="ECO:0000256" key="12">
    <source>
        <dbReference type="ARBA" id="ARBA00022840"/>
    </source>
</evidence>
<dbReference type="GO" id="GO:0003848">
    <property type="term" value="F:2-amino-4-hydroxy-6-hydroxymethyldihydropteridine diphosphokinase activity"/>
    <property type="evidence" value="ECO:0007669"/>
    <property type="project" value="UniProtKB-EC"/>
</dbReference>
<keyword evidence="11" id="KW-0418">Kinase</keyword>
<sequence length="738" mass="79640">MTLDVVKPRALPYADGIRVLSSRARDGSRHSPDRFAIQRLSCNAVVGLNPCEREDKQLVCFDVDISTHTFKTLEPENAFDFRLLARDIRQEVESSEFVSLESLASLVARITLRHANQPDDIVTVRAAKPKALVFADAAEVEIVRTSHDYPVPTKVEVSALGLPSLGLDPPVGPATLSLLAHDIAQYSVSDTSGSPPAEQHLAAIAIGSNLGDRFANIEGALRHLEPILSPKGSNTSVIVNTSFLYETAPMYVTDQPTFLNCACIIRTTETPITLLKTLKLIERTIGRTPSIRNGPRAIDLDILFYDDALIDTRSESLRGSLDNLEGHLVVPHPRITEREFVLRPLYDMVPDFVHPVFRKPIHELLLDLLKTSPVGSPAMIKVMPFPTYPYKSDHALAVPSVPVVPHTQTYWKFPPAKSAVSAARQASPPRRTRLMATLNVTPDSFSDGSDYTTLSAALNYATSSAAAGADIIDVGGYSTRPGAAYVSPDEERDRVVPIITALRTSPPNTTTGKNAPLISVDTFRPDVAAAAVLAGANCINDVHAFTGPDYPPTPSASARLADMKETARDLGVPVILMHSRGEAGANKDYSHYDTVVQGVAKELGEKVEAIVHGPGGVRRWLVMVDPGVGFSKSLEGNLQVLRDSASITADVRAENGVWNPLRGYPLLIGVSRKSFLGTILSQPDDDGAYQGRQTTPKERGWATAAAVACAVQQGAAVVRVHDVPELGDAVRIADAIWS</sequence>
<evidence type="ECO:0000256" key="13">
    <source>
        <dbReference type="ARBA" id="ARBA00022842"/>
    </source>
</evidence>
<dbReference type="InterPro" id="IPR035907">
    <property type="entry name" value="Hppk_sf"/>
</dbReference>
<keyword evidence="14" id="KW-0289">Folate biosynthesis</keyword>
<comment type="caution">
    <text evidence="17">The sequence shown here is derived from an EMBL/GenBank/DDBJ whole genome shotgun (WGS) entry which is preliminary data.</text>
</comment>
<gene>
    <name evidence="17" type="ORF">DFH94DRAFT_639514</name>
</gene>
<feature type="domain" description="Pterin-binding" evidence="16">
    <location>
        <begin position="432"/>
        <end position="731"/>
    </location>
</feature>
<dbReference type="InterPro" id="IPR000489">
    <property type="entry name" value="Pterin-binding_dom"/>
</dbReference>
<keyword evidence="10" id="KW-0547">Nucleotide-binding</keyword>
<dbReference type="InterPro" id="IPR000550">
    <property type="entry name" value="Hppk"/>
</dbReference>
<dbReference type="GO" id="GO:0046654">
    <property type="term" value="P:tetrahydrofolate biosynthetic process"/>
    <property type="evidence" value="ECO:0007669"/>
    <property type="project" value="TreeGrafter"/>
</dbReference>
<dbReference type="PANTHER" id="PTHR20941:SF1">
    <property type="entry name" value="FOLIC ACID SYNTHESIS PROTEIN FOL1"/>
    <property type="match status" value="1"/>
</dbReference>
<dbReference type="Pfam" id="PF01288">
    <property type="entry name" value="HPPK"/>
    <property type="match status" value="1"/>
</dbReference>
<dbReference type="SUPFAM" id="SSF55083">
    <property type="entry name" value="6-hydroxymethyl-7,8-dihydropterin pyrophosphokinase, HPPK"/>
    <property type="match status" value="1"/>
</dbReference>
<dbReference type="GO" id="GO:0005524">
    <property type="term" value="F:ATP binding"/>
    <property type="evidence" value="ECO:0007669"/>
    <property type="project" value="UniProtKB-KW"/>
</dbReference>
<dbReference type="NCBIfam" id="TIGR01498">
    <property type="entry name" value="folK"/>
    <property type="match status" value="1"/>
</dbReference>